<evidence type="ECO:0000256" key="13">
    <source>
        <dbReference type="ARBA" id="ARBA00023136"/>
    </source>
</evidence>
<keyword evidence="6 21" id="KW-0812">Transmembrane</keyword>
<dbReference type="PIRSF" id="PIRSF000641">
    <property type="entry name" value="SRK"/>
    <property type="match status" value="1"/>
</dbReference>
<evidence type="ECO:0000256" key="2">
    <source>
        <dbReference type="ARBA" id="ARBA00022527"/>
    </source>
</evidence>
<comment type="subcellular location">
    <subcellularLocation>
        <location evidence="1">Membrane</location>
        <topology evidence="1">Single-pass type I membrane protein</topology>
    </subcellularLocation>
</comment>
<dbReference type="FunFam" id="2.90.10.30:FF:000003">
    <property type="entry name" value="Os04g0303100 protein"/>
    <property type="match status" value="1"/>
</dbReference>
<keyword evidence="4" id="KW-0597">Phosphoprotein</keyword>
<evidence type="ECO:0000256" key="16">
    <source>
        <dbReference type="ARBA" id="ARBA00023180"/>
    </source>
</evidence>
<keyword evidence="26" id="KW-1185">Reference proteome</keyword>
<evidence type="ECO:0000256" key="4">
    <source>
        <dbReference type="ARBA" id="ARBA00022553"/>
    </source>
</evidence>
<sequence length="844" mass="94771">MDMKWVGLLVFIIKFPCFVQAETDYAFANHSNTWINNDFITRGSVDFVDGSTIRPVLLNNSNPFDFPAIGCGFYGNRTTDSFYFSVFAVQATSDSTIVKVIPPQVLWIANRANPVKENSTIEFTDEGELVLKDANGAFVWSSSTSNAGVDQMNVSGNGSLQLVSMLGFDYSSTWHGDIIWESWDLPSDTWLPGQKLRLSRQQTLTSSISTSNFTPGSFYLSLQTDNLYAFIESDPPQMYRKIFQQGSEIKQFKTGSLRFLTRGTYVDYVSNIENFQFLRLEPNGHLTVYLWIQGSVSIADDILTDNLGNCSYPTVCGNYGICSNGGSCTCPANYFITLNSSLICEEATQLSCQSSHMHSLIELDRVSYFNFVTDYPNTDIQSCKTSCLKNCACKAALFQYHFTTSSGNCSFLLQVFSLMTTSPGLLPYNYTTFVKVQKPLVASRPASPQFYESVPEPPSNQSRNLATILAPVLVVATIVLFLICLCLRFIRQGRSSGEWREDNADDEEWENSLLQVNLKRFTYQDLKSATDDFSQKLGGGGFGSVFEGTLTNGTKIAVKRLDRSGQGKKEFLAEVKTIGSIHHVCLVKLVGFCAENSHKLLVYEYMSNGSLDKWIFNRNQDNTLEWKIRKKIILNIAKGLTYLHEDCKMRIAHLDIKPQNILLDGNFDAKLSDFGLARLIDRNQNQVITQIRGTRGYMAPEWLSRKITEKVDVYSFGIVILEIICGRKNLDFYQPEEDDHLLLWTVKRKAEENQLMDLVDKCSEDMQQNIEEAAEMIRIAICCLHNDPTRRPSMSTVVKILEGVIPIEPVYDYGFLTSTAVEAPDGVVMVLSDPQPASILSGPR</sequence>
<feature type="binding site" evidence="20">
    <location>
        <position position="559"/>
    </location>
    <ligand>
        <name>ATP</name>
        <dbReference type="ChEBI" id="CHEBI:30616"/>
    </ligand>
</feature>
<dbReference type="GO" id="GO:0106310">
    <property type="term" value="F:protein serine kinase activity"/>
    <property type="evidence" value="ECO:0007669"/>
    <property type="project" value="RHEA"/>
</dbReference>
<evidence type="ECO:0000313" key="26">
    <source>
        <dbReference type="Proteomes" id="UP000027138"/>
    </source>
</evidence>
<dbReference type="Gene3D" id="3.30.200.20">
    <property type="entry name" value="Phosphorylase Kinase, domain 1"/>
    <property type="match status" value="1"/>
</dbReference>
<evidence type="ECO:0000256" key="18">
    <source>
        <dbReference type="ARBA" id="ARBA00048679"/>
    </source>
</evidence>
<evidence type="ECO:0000256" key="6">
    <source>
        <dbReference type="ARBA" id="ARBA00022692"/>
    </source>
</evidence>
<dbReference type="EMBL" id="KK914726">
    <property type="protein sequence ID" value="KDP29864.1"/>
    <property type="molecule type" value="Genomic_DNA"/>
</dbReference>
<proteinExistence type="inferred from homology"/>
<keyword evidence="13 21" id="KW-0472">Membrane</keyword>
<dbReference type="Gene3D" id="1.10.510.10">
    <property type="entry name" value="Transferase(Phosphotransferase) domain 1"/>
    <property type="match status" value="1"/>
</dbReference>
<dbReference type="FunFam" id="1.10.510.10:FF:000248">
    <property type="entry name" value="S-receptor-like kinase 5"/>
    <property type="match status" value="1"/>
</dbReference>
<reference evidence="25 26" key="1">
    <citation type="journal article" date="2014" name="PLoS ONE">
        <title>Global Analysis of Gene Expression Profiles in Physic Nut (Jatropha curcas L.) Seedlings Exposed to Salt Stress.</title>
        <authorList>
            <person name="Zhang L."/>
            <person name="Zhang C."/>
            <person name="Wu P."/>
            <person name="Chen Y."/>
            <person name="Li M."/>
            <person name="Jiang H."/>
            <person name="Wu G."/>
        </authorList>
    </citation>
    <scope>NUCLEOTIDE SEQUENCE [LARGE SCALE GENOMIC DNA]</scope>
    <source>
        <strain evidence="26">cv. GZQX0401</strain>
        <tissue evidence="25">Young leaves</tissue>
    </source>
</reference>
<dbReference type="PROSITE" id="PS00108">
    <property type="entry name" value="PROTEIN_KINASE_ST"/>
    <property type="match status" value="1"/>
</dbReference>
<dbReference type="AlphaFoldDB" id="A0A067KDD8"/>
<evidence type="ECO:0000256" key="9">
    <source>
        <dbReference type="ARBA" id="ARBA00022741"/>
    </source>
</evidence>
<feature type="signal peptide" evidence="22">
    <location>
        <begin position="1"/>
        <end position="21"/>
    </location>
</feature>
<keyword evidence="3" id="KW-0245">EGF-like domain</keyword>
<evidence type="ECO:0000256" key="7">
    <source>
        <dbReference type="ARBA" id="ARBA00022729"/>
    </source>
</evidence>
<evidence type="ECO:0000256" key="20">
    <source>
        <dbReference type="PROSITE-ProRule" id="PRU10141"/>
    </source>
</evidence>
<keyword evidence="16" id="KW-0325">Glycoprotein</keyword>
<evidence type="ECO:0000256" key="3">
    <source>
        <dbReference type="ARBA" id="ARBA00022536"/>
    </source>
</evidence>
<keyword evidence="8" id="KW-0430">Lectin</keyword>
<dbReference type="PROSITE" id="PS50927">
    <property type="entry name" value="BULB_LECTIN"/>
    <property type="match status" value="1"/>
</dbReference>
<dbReference type="SMART" id="SM00108">
    <property type="entry name" value="B_lectin"/>
    <property type="match status" value="1"/>
</dbReference>
<dbReference type="FunFam" id="3.30.200.20:FF:000178">
    <property type="entry name" value="serine/threonine-protein kinase PBS1-like"/>
    <property type="match status" value="1"/>
</dbReference>
<evidence type="ECO:0000259" key="23">
    <source>
        <dbReference type="PROSITE" id="PS50011"/>
    </source>
</evidence>
<dbReference type="EC" id="2.7.11.1" evidence="19"/>
<feature type="transmembrane region" description="Helical" evidence="21">
    <location>
        <begin position="468"/>
        <end position="490"/>
    </location>
</feature>
<feature type="domain" description="Bulb-type lectin" evidence="24">
    <location>
        <begin position="64"/>
        <end position="175"/>
    </location>
</feature>
<keyword evidence="9 19" id="KW-0547">Nucleotide-binding</keyword>
<keyword evidence="10 19" id="KW-0418">Kinase</keyword>
<keyword evidence="7 22" id="KW-0732">Signal</keyword>
<feature type="chain" id="PRO_5001639486" description="Receptor-like serine/threonine-protein kinase" evidence="22">
    <location>
        <begin position="22"/>
        <end position="844"/>
    </location>
</feature>
<evidence type="ECO:0000256" key="8">
    <source>
        <dbReference type="ARBA" id="ARBA00022734"/>
    </source>
</evidence>
<dbReference type="PROSITE" id="PS00107">
    <property type="entry name" value="PROTEIN_KINASE_ATP"/>
    <property type="match status" value="1"/>
</dbReference>
<dbReference type="Pfam" id="PF01453">
    <property type="entry name" value="B_lectin"/>
    <property type="match status" value="1"/>
</dbReference>
<dbReference type="SUPFAM" id="SSF51110">
    <property type="entry name" value="alpha-D-mannose-specific plant lectins"/>
    <property type="match status" value="1"/>
</dbReference>
<dbReference type="InterPro" id="IPR051343">
    <property type="entry name" value="G-type_lectin_kinases/EP1-like"/>
</dbReference>
<keyword evidence="11 19" id="KW-0067">ATP-binding</keyword>
<dbReference type="InterPro" id="IPR024171">
    <property type="entry name" value="SRK-like_kinase"/>
</dbReference>
<evidence type="ECO:0000259" key="24">
    <source>
        <dbReference type="PROSITE" id="PS50927"/>
    </source>
</evidence>
<dbReference type="InterPro" id="IPR000719">
    <property type="entry name" value="Prot_kinase_dom"/>
</dbReference>
<name>A0A067KDD8_JATCU</name>
<dbReference type="CDD" id="cd14066">
    <property type="entry name" value="STKc_IRAK"/>
    <property type="match status" value="1"/>
</dbReference>
<evidence type="ECO:0000256" key="21">
    <source>
        <dbReference type="SAM" id="Phobius"/>
    </source>
</evidence>
<evidence type="ECO:0000256" key="15">
    <source>
        <dbReference type="ARBA" id="ARBA00023170"/>
    </source>
</evidence>
<dbReference type="SUPFAM" id="SSF56112">
    <property type="entry name" value="Protein kinase-like (PK-like)"/>
    <property type="match status" value="1"/>
</dbReference>
<dbReference type="Proteomes" id="UP000027138">
    <property type="component" value="Unassembled WGS sequence"/>
</dbReference>
<keyword evidence="14" id="KW-1015">Disulfide bond</keyword>
<evidence type="ECO:0000256" key="14">
    <source>
        <dbReference type="ARBA" id="ARBA00023157"/>
    </source>
</evidence>
<evidence type="ECO:0000256" key="22">
    <source>
        <dbReference type="SAM" id="SignalP"/>
    </source>
</evidence>
<evidence type="ECO:0000256" key="1">
    <source>
        <dbReference type="ARBA" id="ARBA00004479"/>
    </source>
</evidence>
<dbReference type="InterPro" id="IPR011009">
    <property type="entry name" value="Kinase-like_dom_sf"/>
</dbReference>
<evidence type="ECO:0000256" key="10">
    <source>
        <dbReference type="ARBA" id="ARBA00022777"/>
    </source>
</evidence>
<evidence type="ECO:0000256" key="5">
    <source>
        <dbReference type="ARBA" id="ARBA00022679"/>
    </source>
</evidence>
<evidence type="ECO:0000256" key="19">
    <source>
        <dbReference type="PIRNR" id="PIRNR000641"/>
    </source>
</evidence>
<keyword evidence="2 19" id="KW-0723">Serine/threonine-protein kinase</keyword>
<protein>
    <recommendedName>
        <fullName evidence="19">Receptor-like serine/threonine-protein kinase</fullName>
        <ecNumber evidence="19">2.7.11.1</ecNumber>
    </recommendedName>
</protein>
<feature type="domain" description="Protein kinase" evidence="23">
    <location>
        <begin position="531"/>
        <end position="811"/>
    </location>
</feature>
<dbReference type="PANTHER" id="PTHR47976">
    <property type="entry name" value="G-TYPE LECTIN S-RECEPTOR-LIKE SERINE/THREONINE-PROTEIN KINASE SD2-5"/>
    <property type="match status" value="1"/>
</dbReference>
<dbReference type="InterPro" id="IPR036426">
    <property type="entry name" value="Bulb-type_lectin_dom_sf"/>
</dbReference>
<evidence type="ECO:0000313" key="25">
    <source>
        <dbReference type="EMBL" id="KDP29864.1"/>
    </source>
</evidence>
<dbReference type="Gene3D" id="2.90.10.10">
    <property type="entry name" value="Bulb-type lectin domain"/>
    <property type="match status" value="1"/>
</dbReference>
<dbReference type="PANTHER" id="PTHR47976:SF30">
    <property type="entry name" value="RECEPTOR-LIKE SERINE_THREONINE-PROTEIN KINASE"/>
    <property type="match status" value="1"/>
</dbReference>
<comment type="similarity">
    <text evidence="19">Belongs to the protein kinase superfamily. Ser/Thr protein kinase family.</text>
</comment>
<evidence type="ECO:0000256" key="12">
    <source>
        <dbReference type="ARBA" id="ARBA00022989"/>
    </source>
</evidence>
<dbReference type="GO" id="GO:0030246">
    <property type="term" value="F:carbohydrate binding"/>
    <property type="evidence" value="ECO:0007669"/>
    <property type="project" value="UniProtKB-KW"/>
</dbReference>
<comment type="catalytic activity">
    <reaction evidence="17 19">
        <text>L-threonyl-[protein] + ATP = O-phospho-L-threonyl-[protein] + ADP + H(+)</text>
        <dbReference type="Rhea" id="RHEA:46608"/>
        <dbReference type="Rhea" id="RHEA-COMP:11060"/>
        <dbReference type="Rhea" id="RHEA-COMP:11605"/>
        <dbReference type="ChEBI" id="CHEBI:15378"/>
        <dbReference type="ChEBI" id="CHEBI:30013"/>
        <dbReference type="ChEBI" id="CHEBI:30616"/>
        <dbReference type="ChEBI" id="CHEBI:61977"/>
        <dbReference type="ChEBI" id="CHEBI:456216"/>
        <dbReference type="EC" id="2.7.11.1"/>
    </reaction>
</comment>
<accession>A0A067KDD8</accession>
<dbReference type="InterPro" id="IPR001480">
    <property type="entry name" value="Bulb-type_lectin_dom"/>
</dbReference>
<dbReference type="InterPro" id="IPR008271">
    <property type="entry name" value="Ser/Thr_kinase_AS"/>
</dbReference>
<evidence type="ECO:0000256" key="11">
    <source>
        <dbReference type="ARBA" id="ARBA00022840"/>
    </source>
</evidence>
<dbReference type="GO" id="GO:0016020">
    <property type="term" value="C:membrane"/>
    <property type="evidence" value="ECO:0007669"/>
    <property type="project" value="UniProtKB-SubCell"/>
</dbReference>
<keyword evidence="5 19" id="KW-0808">Transferase</keyword>
<evidence type="ECO:0000256" key="17">
    <source>
        <dbReference type="ARBA" id="ARBA00047899"/>
    </source>
</evidence>
<keyword evidence="12 21" id="KW-1133">Transmembrane helix</keyword>
<dbReference type="OrthoDB" id="4062651at2759"/>
<dbReference type="GO" id="GO:0005524">
    <property type="term" value="F:ATP binding"/>
    <property type="evidence" value="ECO:0007669"/>
    <property type="project" value="UniProtKB-UniRule"/>
</dbReference>
<dbReference type="Pfam" id="PF00069">
    <property type="entry name" value="Pkinase"/>
    <property type="match status" value="1"/>
</dbReference>
<gene>
    <name evidence="25" type="ORF">JCGZ_18439</name>
</gene>
<comment type="catalytic activity">
    <reaction evidence="18 19">
        <text>L-seryl-[protein] + ATP = O-phospho-L-seryl-[protein] + ADP + H(+)</text>
        <dbReference type="Rhea" id="RHEA:17989"/>
        <dbReference type="Rhea" id="RHEA-COMP:9863"/>
        <dbReference type="Rhea" id="RHEA-COMP:11604"/>
        <dbReference type="ChEBI" id="CHEBI:15378"/>
        <dbReference type="ChEBI" id="CHEBI:29999"/>
        <dbReference type="ChEBI" id="CHEBI:30616"/>
        <dbReference type="ChEBI" id="CHEBI:83421"/>
        <dbReference type="ChEBI" id="CHEBI:456216"/>
        <dbReference type="EC" id="2.7.11.1"/>
    </reaction>
</comment>
<keyword evidence="15" id="KW-0675">Receptor</keyword>
<organism evidence="25 26">
    <name type="scientific">Jatropha curcas</name>
    <name type="common">Barbados nut</name>
    <dbReference type="NCBI Taxonomy" id="180498"/>
    <lineage>
        <taxon>Eukaryota</taxon>
        <taxon>Viridiplantae</taxon>
        <taxon>Streptophyta</taxon>
        <taxon>Embryophyta</taxon>
        <taxon>Tracheophyta</taxon>
        <taxon>Spermatophyta</taxon>
        <taxon>Magnoliopsida</taxon>
        <taxon>eudicotyledons</taxon>
        <taxon>Gunneridae</taxon>
        <taxon>Pentapetalae</taxon>
        <taxon>rosids</taxon>
        <taxon>fabids</taxon>
        <taxon>Malpighiales</taxon>
        <taxon>Euphorbiaceae</taxon>
        <taxon>Crotonoideae</taxon>
        <taxon>Jatropheae</taxon>
        <taxon>Jatropha</taxon>
    </lineage>
</organism>
<dbReference type="InterPro" id="IPR017441">
    <property type="entry name" value="Protein_kinase_ATP_BS"/>
</dbReference>
<dbReference type="PROSITE" id="PS50011">
    <property type="entry name" value="PROTEIN_KINASE_DOM"/>
    <property type="match status" value="1"/>
</dbReference>
<dbReference type="SMART" id="SM00220">
    <property type="entry name" value="S_TKc"/>
    <property type="match status" value="1"/>
</dbReference>
<dbReference type="GO" id="GO:0004674">
    <property type="term" value="F:protein serine/threonine kinase activity"/>
    <property type="evidence" value="ECO:0007669"/>
    <property type="project" value="UniProtKB-KW"/>
</dbReference>